<feature type="domain" description="Zn(2)-C6 fungal-type" evidence="4">
    <location>
        <begin position="20"/>
        <end position="65"/>
    </location>
</feature>
<evidence type="ECO:0000256" key="2">
    <source>
        <dbReference type="ARBA" id="ARBA00023242"/>
    </source>
</evidence>
<dbReference type="CDD" id="cd00067">
    <property type="entry name" value="GAL4"/>
    <property type="match status" value="1"/>
</dbReference>
<evidence type="ECO:0000256" key="3">
    <source>
        <dbReference type="SAM" id="MobiDB-lite"/>
    </source>
</evidence>
<dbReference type="InterPro" id="IPR036864">
    <property type="entry name" value="Zn2-C6_fun-type_DNA-bd_sf"/>
</dbReference>
<keyword evidence="1" id="KW-0479">Metal-binding</keyword>
<dbReference type="SMART" id="SM00066">
    <property type="entry name" value="GAL4"/>
    <property type="match status" value="1"/>
</dbReference>
<evidence type="ECO:0000259" key="5">
    <source>
        <dbReference type="SMART" id="SM00906"/>
    </source>
</evidence>
<evidence type="ECO:0000313" key="6">
    <source>
        <dbReference type="EMBL" id="OJT03215.1"/>
    </source>
</evidence>
<dbReference type="Pfam" id="PF04082">
    <property type="entry name" value="Fungal_trans"/>
    <property type="match status" value="1"/>
</dbReference>
<keyword evidence="7" id="KW-1185">Reference proteome</keyword>
<feature type="region of interest" description="Disordered" evidence="3">
    <location>
        <begin position="685"/>
        <end position="881"/>
    </location>
</feature>
<dbReference type="CDD" id="cd12148">
    <property type="entry name" value="fungal_TF_MHR"/>
    <property type="match status" value="1"/>
</dbReference>
<dbReference type="GO" id="GO:0008270">
    <property type="term" value="F:zinc ion binding"/>
    <property type="evidence" value="ECO:0007669"/>
    <property type="project" value="InterPro"/>
</dbReference>
<sequence>MSSPEEDYNDGDSAQNAKKRRIQRACDMCRRKKSDGATMPSNRCSNCVSYRLECTYIEAAKVRAPPHIPGPDNAQRPRTFCRSVGPPKGDYVESLETRLEKMEKLLNKLCPNADFTKELGGNFDRDAWIADRERNGESSGAGAGKSGYGIPAQSSSSVIASPPALATPAGVDSDDLDPSDDEVIAQRNIVAKLQKMSVHPSAMRYHGKSSSLLFIQTAMDLKHEYAGVHLPPTVDPEAHNVLLRRDQLHWSLHPWLTSTVHDEIPPHKDFPPTDLLDKLVDLYFQNMNCYMPLLHRPTFEQAIKEGLHLHDEGFGSTVLLVCANGARFTDDPRVLLEGYDTTQSSGWKWFQQVQMVRKSLLAPPRLYDLQIYALTAIFLQGTSAPQACWTIIGIGIRMAQDVGAHRKKVYSTTPTMEEELWRRAFWTLVAMDRHASFALGRPCAIQDEDFDLDLPTECDDEYWLHPDPEQVFKQPPGKPSSIAFFNCYIRLHQILAFALRTIYSINKSKALLGFVGQQWEQHIVAELDSALNKWIDSVPDHLRWDPNRENLLFLNQSANLYAHYYQLQIAVHRPFIPSPRKPSPLSFPSLAICTNAARSCIHVLDLQYKRSGVTYFNQMSLFTAGIVLLLNIWGGKRSGLSTDPAKEMADVHKCMKMLKLLEAHWHTAGRLWDILYELASVGDLPLPQASPAPNKRERDSDSPITTPSHHPGFDSPPPSVPADGTRPIVGCRRTGPKDSTSLASATFAQPLRTPSQSQPATSDSEKVAATPTPTGGNGSSFFALPVHTEELSRLPLHPGFGGSYPQEWAQGTAPPSVSAQQQQQQSQQQHMPPIAPSSAPRTPAPGSSGNPFDPRVLSMFNTPGPSGFSEMFATPPPSATADAPTYPSPFVQEMHTLAAAGAGAGAGAGDAPMPGISAQELAFADNTLDMWSTAPTGFEWADWGTYINSVSGMNHTPGSTQPPGPGA</sequence>
<feature type="compositionally biased region" description="Polar residues" evidence="3">
    <location>
        <begin position="737"/>
        <end position="762"/>
    </location>
</feature>
<dbReference type="OrthoDB" id="4456959at2759"/>
<organism evidence="6 7">
    <name type="scientific">Trametes pubescens</name>
    <name type="common">White-rot fungus</name>
    <dbReference type="NCBI Taxonomy" id="154538"/>
    <lineage>
        <taxon>Eukaryota</taxon>
        <taxon>Fungi</taxon>
        <taxon>Dikarya</taxon>
        <taxon>Basidiomycota</taxon>
        <taxon>Agaricomycotina</taxon>
        <taxon>Agaricomycetes</taxon>
        <taxon>Polyporales</taxon>
        <taxon>Polyporaceae</taxon>
        <taxon>Trametes</taxon>
    </lineage>
</organism>
<evidence type="ECO:0000259" key="4">
    <source>
        <dbReference type="SMART" id="SM00066"/>
    </source>
</evidence>
<feature type="region of interest" description="Disordered" evidence="3">
    <location>
        <begin position="1"/>
        <end position="22"/>
    </location>
</feature>
<dbReference type="SMART" id="SM00906">
    <property type="entry name" value="Fungal_trans"/>
    <property type="match status" value="1"/>
</dbReference>
<dbReference type="PANTHER" id="PTHR46910">
    <property type="entry name" value="TRANSCRIPTION FACTOR PDR1"/>
    <property type="match status" value="1"/>
</dbReference>
<dbReference type="InterPro" id="IPR001138">
    <property type="entry name" value="Zn2Cys6_DnaBD"/>
</dbReference>
<evidence type="ECO:0000256" key="1">
    <source>
        <dbReference type="ARBA" id="ARBA00022723"/>
    </source>
</evidence>
<feature type="compositionally biased region" description="Low complexity" evidence="3">
    <location>
        <begin position="820"/>
        <end position="829"/>
    </location>
</feature>
<protein>
    <submittedName>
        <fullName evidence="6">Transcriptional activator protein acu-15</fullName>
    </submittedName>
</protein>
<dbReference type="Gene3D" id="4.10.240.10">
    <property type="entry name" value="Zn(2)-C6 fungal-type DNA-binding domain"/>
    <property type="match status" value="1"/>
</dbReference>
<name>A0A1M2V6L5_TRAPU</name>
<dbReference type="InterPro" id="IPR050987">
    <property type="entry name" value="AtrR-like"/>
</dbReference>
<reference evidence="6 7" key="1">
    <citation type="submission" date="2016-10" db="EMBL/GenBank/DDBJ databases">
        <title>Genome sequence of the basidiomycete white-rot fungus Trametes pubescens.</title>
        <authorList>
            <person name="Makela M.R."/>
            <person name="Granchi Z."/>
            <person name="Peng M."/>
            <person name="De Vries R.P."/>
            <person name="Grigoriev I."/>
            <person name="Riley R."/>
            <person name="Hilden K."/>
        </authorList>
    </citation>
    <scope>NUCLEOTIDE SEQUENCE [LARGE SCALE GENOMIC DNA]</scope>
    <source>
        <strain evidence="6 7">FBCC735</strain>
    </source>
</reference>
<feature type="domain" description="Xylanolytic transcriptional activator regulatory" evidence="5">
    <location>
        <begin position="388"/>
        <end position="461"/>
    </location>
</feature>
<dbReference type="GO" id="GO:0003677">
    <property type="term" value="F:DNA binding"/>
    <property type="evidence" value="ECO:0007669"/>
    <property type="project" value="InterPro"/>
</dbReference>
<dbReference type="Proteomes" id="UP000184267">
    <property type="component" value="Unassembled WGS sequence"/>
</dbReference>
<evidence type="ECO:0000313" key="7">
    <source>
        <dbReference type="Proteomes" id="UP000184267"/>
    </source>
</evidence>
<dbReference type="GO" id="GO:0006351">
    <property type="term" value="P:DNA-templated transcription"/>
    <property type="evidence" value="ECO:0007669"/>
    <property type="project" value="InterPro"/>
</dbReference>
<comment type="caution">
    <text evidence="6">The sequence shown here is derived from an EMBL/GenBank/DDBJ whole genome shotgun (WGS) entry which is preliminary data.</text>
</comment>
<feature type="region of interest" description="Disordered" evidence="3">
    <location>
        <begin position="135"/>
        <end position="179"/>
    </location>
</feature>
<dbReference type="GO" id="GO:0000981">
    <property type="term" value="F:DNA-binding transcription factor activity, RNA polymerase II-specific"/>
    <property type="evidence" value="ECO:0007669"/>
    <property type="project" value="InterPro"/>
</dbReference>
<proteinExistence type="predicted"/>
<dbReference type="STRING" id="154538.A0A1M2V6L5"/>
<dbReference type="InterPro" id="IPR007219">
    <property type="entry name" value="XnlR_reg_dom"/>
</dbReference>
<dbReference type="OMA" id="QACWTII"/>
<dbReference type="AlphaFoldDB" id="A0A1M2V6L5"/>
<dbReference type="SUPFAM" id="SSF57701">
    <property type="entry name" value="Zn2/Cys6 DNA-binding domain"/>
    <property type="match status" value="1"/>
</dbReference>
<gene>
    <name evidence="6" type="ORF">TRAPUB_6212</name>
</gene>
<keyword evidence="2" id="KW-0539">Nucleus</keyword>
<dbReference type="EMBL" id="MNAD01001625">
    <property type="protein sequence ID" value="OJT03215.1"/>
    <property type="molecule type" value="Genomic_DNA"/>
</dbReference>
<feature type="compositionally biased region" description="Acidic residues" evidence="3">
    <location>
        <begin position="1"/>
        <end position="10"/>
    </location>
</feature>
<dbReference type="PANTHER" id="PTHR46910:SF38">
    <property type="entry name" value="ZN(2)-C6 FUNGAL-TYPE DOMAIN-CONTAINING PROTEIN"/>
    <property type="match status" value="1"/>
</dbReference>
<accession>A0A1M2V6L5</accession>